<reference evidence="2" key="1">
    <citation type="submission" date="2013-03" db="EMBL/GenBank/DDBJ databases">
        <title>The Genome Sequence of Anopheles christyi ACHKN1017.</title>
        <authorList>
            <consortium name="The Broad Institute Genomics Platform"/>
            <person name="Neafsey D.E."/>
            <person name="Besansky N."/>
            <person name="Walker B."/>
            <person name="Young S.K."/>
            <person name="Zeng Q."/>
            <person name="Gargeya S."/>
            <person name="Fitzgerald M."/>
            <person name="Haas B."/>
            <person name="Abouelleil A."/>
            <person name="Allen A.W."/>
            <person name="Alvarado L."/>
            <person name="Arachchi H.M."/>
            <person name="Berlin A.M."/>
            <person name="Chapman S.B."/>
            <person name="Gainer-Dewar J."/>
            <person name="Goldberg J."/>
            <person name="Griggs A."/>
            <person name="Gujja S."/>
            <person name="Hansen M."/>
            <person name="Howarth C."/>
            <person name="Imamovic A."/>
            <person name="Ireland A."/>
            <person name="Larimer J."/>
            <person name="McCowan C."/>
            <person name="Murphy C."/>
            <person name="Pearson M."/>
            <person name="Poon T.W."/>
            <person name="Priest M."/>
            <person name="Roberts A."/>
            <person name="Saif S."/>
            <person name="Shea T."/>
            <person name="Sisk P."/>
            <person name="Sykes S."/>
            <person name="Wortman J."/>
            <person name="Nusbaum C."/>
            <person name="Birren B."/>
        </authorList>
    </citation>
    <scope>NUCLEOTIDE SEQUENCE [LARGE SCALE GENOMIC DNA]</scope>
    <source>
        <strain evidence="2">ACHKN1017</strain>
    </source>
</reference>
<accession>A0A182K0C7</accession>
<keyword evidence="2" id="KW-1185">Reference proteome</keyword>
<organism evidence="1 2">
    <name type="scientific">Anopheles christyi</name>
    <dbReference type="NCBI Taxonomy" id="43041"/>
    <lineage>
        <taxon>Eukaryota</taxon>
        <taxon>Metazoa</taxon>
        <taxon>Ecdysozoa</taxon>
        <taxon>Arthropoda</taxon>
        <taxon>Hexapoda</taxon>
        <taxon>Insecta</taxon>
        <taxon>Pterygota</taxon>
        <taxon>Neoptera</taxon>
        <taxon>Endopterygota</taxon>
        <taxon>Diptera</taxon>
        <taxon>Nematocera</taxon>
        <taxon>Culicoidea</taxon>
        <taxon>Culicidae</taxon>
        <taxon>Anophelinae</taxon>
        <taxon>Anopheles</taxon>
    </lineage>
</organism>
<protein>
    <submittedName>
        <fullName evidence="1">Uncharacterized protein</fullName>
    </submittedName>
</protein>
<dbReference type="VEuPathDB" id="VectorBase:ACHR004209"/>
<dbReference type="STRING" id="43041.A0A182K0C7"/>
<reference evidence="1" key="2">
    <citation type="submission" date="2020-05" db="UniProtKB">
        <authorList>
            <consortium name="EnsemblMetazoa"/>
        </authorList>
    </citation>
    <scope>IDENTIFICATION</scope>
    <source>
        <strain evidence="1">ACHKN1017</strain>
    </source>
</reference>
<evidence type="ECO:0000313" key="1">
    <source>
        <dbReference type="EnsemblMetazoa" id="ACHR004209-PA"/>
    </source>
</evidence>
<evidence type="ECO:0000313" key="2">
    <source>
        <dbReference type="Proteomes" id="UP000075881"/>
    </source>
</evidence>
<name>A0A182K0C7_9DIPT</name>
<dbReference type="Proteomes" id="UP000075881">
    <property type="component" value="Unassembled WGS sequence"/>
</dbReference>
<sequence>MRVQLSRKNLVLDAITQSGPDRSALVHPTVQLNSVLLPHDNPYLLPPSRTILNGQSLLLRHYRVATDLNQVLLLNRERTEIRGDLHVAGNVHTRCSRIRAVRAQDSNGTEQKTRHTRSNVRVTRPSFYHILKAKEIVTDSTLSKRFLLRSKMNVLPGTIQLDELTAGSVRVEQGHINQIALPTRKVLQDAAKHGYRGHKVFRTVKSFRLNADHLNGQPLSTELIESGLKYANDGITIKADLCRTRNLILRNTLNGFWLRQLVSSFQRTIQIKGNLVLAGQACVKNLQFASTLNNIRNGELLDRLSNQTITGTVFVSKGFTHNLQVHQVNGDLLSNYATTVQPNLNGAQQNLQIKAPVRAEKMIILGDLVANHEQQQFTPHIGTRPGDFRQLYTGKVLLNGSLRLKVAAINAANITLMGQSVTSKPYEQYLLRTERQVINHPIAYHAAQFQYLFANTLNSVALWQFSLTHRNWQNNFYLQDATVQGHIRPARIAKRLHSMQQNRIDVSAHIRLCNVKDFTGTLRMTHLRTGSIDGTLNPDALWRKDDVQQGKVAAAAAPKAFHGRTELQQSVVKVRGPLQTAAFNGRSSYELAELAKPPWRRFQKLVLSAVNATTASVRQTADLPLGEVLQRFVATVHHHPDVTVGSVPSFAKIITPDRAQRIAVASVGHINFCPVQRLLQETVPNRGGTGRPIAGYKRVLGTVHVPQRLTVERINRHDTALLGRIVTRGTDAIPQSIDTRWHFGTVTTGYLTAKLVNRTPLARLALRSDETLVLQSELLIDRLEVNVLQLPKIPPWIFEPNAGSSPPVRIPHSVTRLRCYGSIHGHVRDPAHPLHQLLLAPSLDQTRLVTSGLVFAGQSVHIGNCSTQAGGGSIKRMERTARACLRRDPSTSSTMRPPSVFEYDQALLSAGPDPVSIRGSLLVAETGYLTARTIAGVHVAERLGPTADLYRAASHITHLPIIGEKRFSTGASVHNLTLLHDGGGSENNSFWPRLAFCGPDPMGFHSCPASLHFDQSIVVGGMLTANQLNTVPLDGFFHAFARRQSTLMHQSKLHHIQDFHGTLTVSELRLAGSDTILHYVNSIPLGELVLHSTANDTHQIVPGAKSFRTLHIDGPLALQQLNGRPLTQMKRNSISPENQHQLEAIVFNRPVLLSDLQTRVLYHLRTASARLAVERATVQLPSELQLLNAGQLHPLAMVQQRSFSGAAKSRTSHRAQVSGGSQGQVTLENGDTVRVHCSPDEQSLTVELRRFPSNRTSEQRLHELPPATGCSQTVDTYALNRTTLLVVVRHRQSKPSPAAAKTTNLNTLYQYDLGRGHLTLIRIPAPGASCQHRRLLVPNHDTLMLASAGCANSPSSGGIQLYHLDSVDLPLRLQHFQTIDLVAPVTAMVTSDDGTALLVRDDATHWHRYTYSSVRGWTQDDSLLP</sequence>
<dbReference type="EnsemblMetazoa" id="ACHR004209-RA">
    <property type="protein sequence ID" value="ACHR004209-PA"/>
    <property type="gene ID" value="ACHR004209"/>
</dbReference>
<proteinExistence type="predicted"/>